<dbReference type="InterPro" id="IPR036852">
    <property type="entry name" value="Peptidase_S8/S53_dom_sf"/>
</dbReference>
<comment type="caution">
    <text evidence="14">The sequence shown here is derived from an EMBL/GenBank/DDBJ whole genome shotgun (WGS) entry which is preliminary data.</text>
</comment>
<evidence type="ECO:0000256" key="5">
    <source>
        <dbReference type="ARBA" id="ARBA00022670"/>
    </source>
</evidence>
<feature type="active site" description="Charge relay system" evidence="8">
    <location>
        <position position="285"/>
    </location>
</feature>
<dbReference type="Gene3D" id="2.20.25.690">
    <property type="match status" value="1"/>
</dbReference>
<dbReference type="STRING" id="77020.A0A0M9VQ21"/>
<dbReference type="InterPro" id="IPR022229">
    <property type="entry name" value="TPPII_Ig-like-2"/>
</dbReference>
<dbReference type="PANTHER" id="PTHR43806">
    <property type="entry name" value="PEPTIDASE S8"/>
    <property type="match status" value="1"/>
</dbReference>
<keyword evidence="7 8" id="KW-0720">Serine protease</keyword>
<dbReference type="GeneID" id="28727324"/>
<dbReference type="InterPro" id="IPR048384">
    <property type="entry name" value="TPPII_GBD"/>
</dbReference>
<evidence type="ECO:0000256" key="9">
    <source>
        <dbReference type="SAM" id="Coils"/>
    </source>
</evidence>
<accession>A0A0M9VQ21</accession>
<evidence type="ECO:0000256" key="3">
    <source>
        <dbReference type="ARBA" id="ARBA00012462"/>
    </source>
</evidence>
<dbReference type="GO" id="GO:0005829">
    <property type="term" value="C:cytosol"/>
    <property type="evidence" value="ECO:0007669"/>
    <property type="project" value="TreeGrafter"/>
</dbReference>
<dbReference type="AlphaFoldDB" id="A0A0M9VQ21"/>
<evidence type="ECO:0000259" key="12">
    <source>
        <dbReference type="Pfam" id="PF21223"/>
    </source>
</evidence>
<dbReference type="PRINTS" id="PR00723">
    <property type="entry name" value="SUBTILISIN"/>
</dbReference>
<feature type="domain" description="Tripeptidyl-peptidase II galactose-binding" evidence="13">
    <location>
        <begin position="679"/>
        <end position="768"/>
    </location>
</feature>
<feature type="coiled-coil region" evidence="9">
    <location>
        <begin position="145"/>
        <end position="172"/>
    </location>
</feature>
<dbReference type="PROSITE" id="PS00137">
    <property type="entry name" value="SUBTILASE_HIS"/>
    <property type="match status" value="1"/>
</dbReference>
<evidence type="ECO:0000256" key="4">
    <source>
        <dbReference type="ARBA" id="ARBA00022438"/>
    </source>
</evidence>
<evidence type="ECO:0000256" key="1">
    <source>
        <dbReference type="ARBA" id="ARBA00001910"/>
    </source>
</evidence>
<sequence length="1251" mass="136410">MMQARRPFPVDGLLPKQATKADAFLQRCPTYDGRGVRVAVLDTGVDPAALGLNGPNKVVDIIDCTGAGDVPLQTVEAQPGAESDTLQLTSPATGRTLLVSASWPNPTGVWKVGTKRAYDLWPTSLVERRTKERKEAFDVSHAKLLQQARNDLNEEEARLAKCKESAEKAAAAQRVDEHKARVAVLQDMHKNWHDPGPILDAVVFHDGTHWRAVVGGGEGDVTSPTEGESSSLYATTLDLRAHKRLTDYRVEREWSYFGDMDLLTYTVNILQDGGLLSIVTLSGTHGTHVAGIIGARTEEAATNGVAPGAEIVSLRIGDSRLGSMETGQALLRAAQALIDTKCDVANMSYGEDGGFTLEDKGAFAEALQRVIRDHHVCFVSSAGNNGPALTTVGQPGGTTSGVLSVGAYVNAGAMQQAEYALVETGVPSSVTTWCSRGPAADGASGVSIYAPGAAITSICRYALQSKQLMNGTSMSSPNAAGAVALLVSACKAEGIPVSPFRLFRAIEATGADVQDPLDVKFLDVEKAWEYLQAHRDDPYADAEMRVHVTPAGKPLGYGHSRGVYLREAEETHRTSQFNVTVQPTFSYGETQRSFALEIRASLQATAPWVHVPEFLVLGSNGRTFEIRVAADQLPPGLHSAKIVARDTERDDTVVLEVPITVAKPVVPLGATHILPHTHFASGDIRREFVQVPPGATWAEIRVRSQRHEAPGTSARFWLHLLQLEPQRRLCEVEHQYILALNENEPVTKRLPVQGGMTLEVCAAQFWSNKAGFELEWDLEFHGLGAPMKTLTTTSGQGWTSLPLRSELRVEECKPSVKLDTRRQFVRPRTHTIRALRDARDRQPSGHQLMELTVEYPITVKEATSLTWRLPLSGHLYDGSVTLLTQLLDLHQAQVHFGDVYPKDVSLKPGEYTLRVQALHESADVLEKLQNMSLTIDHKLKKEVALDVYADHLDLLGSGKPIKDAIKLLRGENAVVVIDTNLEGDKLPSEASAGDVLLGTVQLGGQAKLPLEVVVGPAPATSNDKAAPPSDPTPLPTLLAGLVSKVASEDKEAFLARLVSDHPESLPVRLAVLEACDAKEVDKTLQAAEGVQSCIDETALRLWLGTQQPPASEQTDEQKREAEKMQAQKKALAFAWLRQAQALAYRGSHDESAAAMKHAQQFIDEASDAKTKALLANLRTEWHRSHERFGLALQSVRKQLEVLGHATSDTREEWARAHELEAALLQQLAWTCWWKHTQRWSWLEKPAAPEPF</sequence>
<feature type="active site" description="Charge relay system" evidence="8">
    <location>
        <position position="42"/>
    </location>
</feature>
<dbReference type="EMBL" id="LGAV01000003">
    <property type="protein sequence ID" value="KOS15065.1"/>
    <property type="molecule type" value="Genomic_DNA"/>
</dbReference>
<evidence type="ECO:0000259" key="10">
    <source>
        <dbReference type="Pfam" id="PF00082"/>
    </source>
</evidence>
<dbReference type="RefSeq" id="XP_017992697.1">
    <property type="nucleotide sequence ID" value="XM_018135449.1"/>
</dbReference>
<keyword evidence="9" id="KW-0175">Coiled coil</keyword>
<protein>
    <recommendedName>
        <fullName evidence="3">tripeptidyl-peptidase II</fullName>
        <ecNumber evidence="3">3.4.14.10</ecNumber>
    </recommendedName>
</protein>
<dbReference type="Pfam" id="PF12580">
    <property type="entry name" value="TPPII"/>
    <property type="match status" value="1"/>
</dbReference>
<feature type="domain" description="Tripeptidyl peptidase II second Ig-like" evidence="11">
    <location>
        <begin position="806"/>
        <end position="990"/>
    </location>
</feature>
<dbReference type="SUPFAM" id="SSF52743">
    <property type="entry name" value="Subtilisin-like"/>
    <property type="match status" value="1"/>
</dbReference>
<keyword evidence="4" id="KW-0031">Aminopeptidase</keyword>
<evidence type="ECO:0000256" key="8">
    <source>
        <dbReference type="PROSITE-ProRule" id="PRU01240"/>
    </source>
</evidence>
<dbReference type="Pfam" id="PF21223">
    <property type="entry name" value="TPPII_Ig-like-1"/>
    <property type="match status" value="1"/>
</dbReference>
<evidence type="ECO:0000259" key="11">
    <source>
        <dbReference type="Pfam" id="PF12580"/>
    </source>
</evidence>
<dbReference type="Pfam" id="PF00082">
    <property type="entry name" value="Peptidase_S8"/>
    <property type="match status" value="1"/>
</dbReference>
<gene>
    <name evidence="14" type="ORF">Malapachy_0937</name>
</gene>
<dbReference type="VEuPathDB" id="FungiDB:Malapachy_0937"/>
<dbReference type="InterPro" id="IPR000209">
    <property type="entry name" value="Peptidase_S8/S53_dom"/>
</dbReference>
<dbReference type="Gene3D" id="3.40.50.200">
    <property type="entry name" value="Peptidase S8/S53 domain"/>
    <property type="match status" value="2"/>
</dbReference>
<dbReference type="InterPro" id="IPR015500">
    <property type="entry name" value="Peptidase_S8_subtilisin-rel"/>
</dbReference>
<dbReference type="InterPro" id="IPR046939">
    <property type="entry name" value="TPPII_C_sf"/>
</dbReference>
<dbReference type="GO" id="GO:0004177">
    <property type="term" value="F:aminopeptidase activity"/>
    <property type="evidence" value="ECO:0007669"/>
    <property type="project" value="UniProtKB-KW"/>
</dbReference>
<feature type="domain" description="Tripeptidyl-peptidase II first Ig-like" evidence="12">
    <location>
        <begin position="558"/>
        <end position="661"/>
    </location>
</feature>
<dbReference type="EC" id="3.4.14.10" evidence="3"/>
<evidence type="ECO:0000259" key="13">
    <source>
        <dbReference type="Pfam" id="PF21316"/>
    </source>
</evidence>
<evidence type="ECO:0000256" key="7">
    <source>
        <dbReference type="ARBA" id="ARBA00022825"/>
    </source>
</evidence>
<dbReference type="Proteomes" id="UP000037751">
    <property type="component" value="Unassembled WGS sequence"/>
</dbReference>
<evidence type="ECO:0000256" key="2">
    <source>
        <dbReference type="ARBA" id="ARBA00011073"/>
    </source>
</evidence>
<dbReference type="Gene3D" id="2.60.40.3170">
    <property type="match status" value="1"/>
</dbReference>
<dbReference type="PANTHER" id="PTHR43806:SF14">
    <property type="entry name" value="TRIPEPTIDYL-PEPTIDASE 2"/>
    <property type="match status" value="1"/>
</dbReference>
<dbReference type="PROSITE" id="PS51892">
    <property type="entry name" value="SUBTILASE"/>
    <property type="match status" value="1"/>
</dbReference>
<dbReference type="InterPro" id="IPR022398">
    <property type="entry name" value="Peptidase_S8_His-AS"/>
</dbReference>
<dbReference type="InterPro" id="IPR048383">
    <property type="entry name" value="TPPII_Ig-like-1"/>
</dbReference>
<comment type="similarity">
    <text evidence="2 8">Belongs to the peptidase S8 family.</text>
</comment>
<comment type="catalytic activity">
    <reaction evidence="1">
        <text>Release of an N-terminal tripeptide from a polypeptide.</text>
        <dbReference type="EC" id="3.4.14.10"/>
    </reaction>
</comment>
<dbReference type="GO" id="GO:0004252">
    <property type="term" value="F:serine-type endopeptidase activity"/>
    <property type="evidence" value="ECO:0007669"/>
    <property type="project" value="UniProtKB-UniRule"/>
</dbReference>
<evidence type="ECO:0000313" key="14">
    <source>
        <dbReference type="EMBL" id="KOS15065.1"/>
    </source>
</evidence>
<proteinExistence type="inferred from homology"/>
<feature type="domain" description="Peptidase S8/S53" evidence="10">
    <location>
        <begin position="33"/>
        <end position="491"/>
    </location>
</feature>
<evidence type="ECO:0000256" key="6">
    <source>
        <dbReference type="ARBA" id="ARBA00022801"/>
    </source>
</evidence>
<dbReference type="GO" id="GO:0008240">
    <property type="term" value="F:tripeptidyl-peptidase activity"/>
    <property type="evidence" value="ECO:0007669"/>
    <property type="project" value="UniProtKB-EC"/>
</dbReference>
<dbReference type="InterPro" id="IPR046940">
    <property type="entry name" value="TPPII_Ig-like_sf"/>
</dbReference>
<organism evidence="14 15">
    <name type="scientific">Malassezia pachydermatis</name>
    <dbReference type="NCBI Taxonomy" id="77020"/>
    <lineage>
        <taxon>Eukaryota</taxon>
        <taxon>Fungi</taxon>
        <taxon>Dikarya</taxon>
        <taxon>Basidiomycota</taxon>
        <taxon>Ustilaginomycotina</taxon>
        <taxon>Malasseziomycetes</taxon>
        <taxon>Malasseziales</taxon>
        <taxon>Malasseziaceae</taxon>
        <taxon>Malassezia</taxon>
    </lineage>
</organism>
<keyword evidence="5 8" id="KW-0645">Protease</keyword>
<keyword evidence="6 8" id="KW-0378">Hydrolase</keyword>
<dbReference type="Gene3D" id="1.25.40.710">
    <property type="match status" value="1"/>
</dbReference>
<dbReference type="PROSITE" id="PS00138">
    <property type="entry name" value="SUBTILASE_SER"/>
    <property type="match status" value="1"/>
</dbReference>
<keyword evidence="15" id="KW-1185">Reference proteome</keyword>
<dbReference type="InterPro" id="IPR023828">
    <property type="entry name" value="Peptidase_S8_Ser-AS"/>
</dbReference>
<evidence type="ECO:0000313" key="15">
    <source>
        <dbReference type="Proteomes" id="UP000037751"/>
    </source>
</evidence>
<name>A0A0M9VQ21_9BASI</name>
<feature type="active site" description="Charge relay system" evidence="8">
    <location>
        <position position="473"/>
    </location>
</feature>
<dbReference type="Pfam" id="PF21316">
    <property type="entry name" value="TPPII_GBD"/>
    <property type="match status" value="1"/>
</dbReference>
<dbReference type="GO" id="GO:0006508">
    <property type="term" value="P:proteolysis"/>
    <property type="evidence" value="ECO:0007669"/>
    <property type="project" value="UniProtKB-KW"/>
</dbReference>
<dbReference type="InterPro" id="IPR050131">
    <property type="entry name" value="Peptidase_S8_subtilisin-like"/>
</dbReference>
<dbReference type="OrthoDB" id="206201at2759"/>
<reference evidence="14 15" key="1">
    <citation type="submission" date="2015-07" db="EMBL/GenBank/DDBJ databases">
        <title>Draft Genome Sequence of Malassezia furfur CBS1878 and Malassezia pachydermatis CBS1879.</title>
        <authorList>
            <person name="Triana S."/>
            <person name="Ohm R."/>
            <person name="Gonzalez A."/>
            <person name="DeCock H."/>
            <person name="Restrepo S."/>
            <person name="Celis A."/>
        </authorList>
    </citation>
    <scope>NUCLEOTIDE SEQUENCE [LARGE SCALE GENOMIC DNA]</scope>
    <source>
        <strain evidence="14 15">CBS 1879</strain>
    </source>
</reference>